<organism evidence="1 2">
    <name type="scientific">Streptomyces natalensis ATCC 27448</name>
    <dbReference type="NCBI Taxonomy" id="1240678"/>
    <lineage>
        <taxon>Bacteria</taxon>
        <taxon>Bacillati</taxon>
        <taxon>Actinomycetota</taxon>
        <taxon>Actinomycetes</taxon>
        <taxon>Kitasatosporales</taxon>
        <taxon>Streptomycetaceae</taxon>
        <taxon>Streptomyces</taxon>
    </lineage>
</organism>
<sequence length="75" mass="7698">MSPGRTRAWTTTLSAVEVGGDGKGTDLVVEGEAVARLGLHGRGALPERFVEMAVHAAWSAVSDAARVAATVVRPA</sequence>
<dbReference type="EMBL" id="JRKI01000027">
    <property type="protein sequence ID" value="KIZ16481.1"/>
    <property type="molecule type" value="Genomic_DNA"/>
</dbReference>
<accession>A0A0D7CK80</accession>
<evidence type="ECO:0000313" key="1">
    <source>
        <dbReference type="EMBL" id="KIZ16481.1"/>
    </source>
</evidence>
<keyword evidence="2" id="KW-1185">Reference proteome</keyword>
<comment type="caution">
    <text evidence="1">The sequence shown here is derived from an EMBL/GenBank/DDBJ whole genome shotgun (WGS) entry which is preliminary data.</text>
</comment>
<evidence type="ECO:0000313" key="2">
    <source>
        <dbReference type="Proteomes" id="UP000032458"/>
    </source>
</evidence>
<dbReference type="AlphaFoldDB" id="A0A0D7CK80"/>
<reference evidence="1 2" key="1">
    <citation type="submission" date="2014-09" db="EMBL/GenBank/DDBJ databases">
        <title>Draft genome sequence of Streptomyces natalensis ATCC 27448, producer of the antifungal pimaricin.</title>
        <authorList>
            <person name="Mendes M.V."/>
            <person name="Beites T."/>
            <person name="Pires S."/>
            <person name="Santos C.L."/>
            <person name="Moradas-Ferreira P."/>
        </authorList>
    </citation>
    <scope>NUCLEOTIDE SEQUENCE [LARGE SCALE GENOMIC DNA]</scope>
    <source>
        <strain evidence="1 2">ATCC 27448</strain>
    </source>
</reference>
<dbReference type="Proteomes" id="UP000032458">
    <property type="component" value="Unassembled WGS sequence"/>
</dbReference>
<protein>
    <submittedName>
        <fullName evidence="1">Uncharacterized protein</fullName>
    </submittedName>
</protein>
<name>A0A0D7CK80_9ACTN</name>
<proteinExistence type="predicted"/>
<gene>
    <name evidence="1" type="ORF">SNA_19320</name>
</gene>